<protein>
    <recommendedName>
        <fullName evidence="5">Peptidase A1 domain-containing protein</fullName>
    </recommendedName>
</protein>
<feature type="chain" id="PRO_5012353283" description="Peptidase A1 domain-containing protein" evidence="4">
    <location>
        <begin position="23"/>
        <end position="196"/>
    </location>
</feature>
<dbReference type="InterPro" id="IPR033121">
    <property type="entry name" value="PEPTIDASE_A1"/>
</dbReference>
<sequence>MVVFNKITTILVGLALTTSAFSTTLPRQFTIHQVPRPMNKPVNGAAAYARAIGKYGGHMPKYVWDAAWGSVTTTPSAYDVEYDTPVTVGNSTLHLDLDTGSSDLWVYSKDLSTSLSRGHGVYQPSSSATKMSNYSWEILYEDGSSASGDVYRDVVSVAGISTNHQAVQTAQKTSPIFVLDTNRDGLMGLAFSNINT</sequence>
<evidence type="ECO:0000313" key="7">
    <source>
        <dbReference type="Proteomes" id="UP000243515"/>
    </source>
</evidence>
<organism evidence="6 7">
    <name type="scientific">Elaphomyces granulatus</name>
    <dbReference type="NCBI Taxonomy" id="519963"/>
    <lineage>
        <taxon>Eukaryota</taxon>
        <taxon>Fungi</taxon>
        <taxon>Dikarya</taxon>
        <taxon>Ascomycota</taxon>
        <taxon>Pezizomycotina</taxon>
        <taxon>Eurotiomycetes</taxon>
        <taxon>Eurotiomycetidae</taxon>
        <taxon>Eurotiales</taxon>
        <taxon>Elaphomycetaceae</taxon>
        <taxon>Elaphomyces</taxon>
    </lineage>
</organism>
<dbReference type="GO" id="GO:0006508">
    <property type="term" value="P:proteolysis"/>
    <property type="evidence" value="ECO:0007669"/>
    <property type="project" value="InterPro"/>
</dbReference>
<evidence type="ECO:0000256" key="2">
    <source>
        <dbReference type="ARBA" id="ARBA00022750"/>
    </source>
</evidence>
<dbReference type="PANTHER" id="PTHR47966:SF2">
    <property type="entry name" value="ASPERGILLOPEPSIN-1-RELATED"/>
    <property type="match status" value="1"/>
</dbReference>
<evidence type="ECO:0000256" key="4">
    <source>
        <dbReference type="SAM" id="SignalP"/>
    </source>
</evidence>
<dbReference type="InterPro" id="IPR021109">
    <property type="entry name" value="Peptidase_aspartic_dom_sf"/>
</dbReference>
<dbReference type="Pfam" id="PF00026">
    <property type="entry name" value="Asp"/>
    <property type="match status" value="1"/>
</dbReference>
<reference evidence="6 7" key="1">
    <citation type="journal article" date="2015" name="Environ. Microbiol.">
        <title>Metagenome sequence of Elaphomyces granulatus from sporocarp tissue reveals Ascomycota ectomycorrhizal fingerprints of genome expansion and a Proteobacteria-rich microbiome.</title>
        <authorList>
            <person name="Quandt C.A."/>
            <person name="Kohler A."/>
            <person name="Hesse C.N."/>
            <person name="Sharpton T.J."/>
            <person name="Martin F."/>
            <person name="Spatafora J.W."/>
        </authorList>
    </citation>
    <scope>NUCLEOTIDE SEQUENCE [LARGE SCALE GENOMIC DNA]</scope>
    <source>
        <strain evidence="6 7">OSC145934</strain>
    </source>
</reference>
<keyword evidence="7" id="KW-1185">Reference proteome</keyword>
<dbReference type="InterPro" id="IPR001969">
    <property type="entry name" value="Aspartic_peptidase_AS"/>
</dbReference>
<comment type="similarity">
    <text evidence="1">Belongs to the peptidase A1 family.</text>
</comment>
<dbReference type="Proteomes" id="UP000243515">
    <property type="component" value="Unassembled WGS sequence"/>
</dbReference>
<dbReference type="PANTHER" id="PTHR47966">
    <property type="entry name" value="BETA-SITE APP-CLEAVING ENZYME, ISOFORM A-RELATED"/>
    <property type="match status" value="1"/>
</dbReference>
<dbReference type="EMBL" id="NPHW01007043">
    <property type="protein sequence ID" value="OXV05399.1"/>
    <property type="molecule type" value="Genomic_DNA"/>
</dbReference>
<evidence type="ECO:0000259" key="5">
    <source>
        <dbReference type="PROSITE" id="PS51767"/>
    </source>
</evidence>
<feature type="signal peptide" evidence="4">
    <location>
        <begin position="1"/>
        <end position="22"/>
    </location>
</feature>
<name>A0A232LMM1_9EURO</name>
<dbReference type="PROSITE" id="PS00141">
    <property type="entry name" value="ASP_PROTEASE"/>
    <property type="match status" value="1"/>
</dbReference>
<accession>A0A232LMM1</accession>
<dbReference type="Gene3D" id="2.40.70.10">
    <property type="entry name" value="Acid Proteases"/>
    <property type="match status" value="1"/>
</dbReference>
<dbReference type="OrthoDB" id="2747330at2759"/>
<keyword evidence="3" id="KW-0378">Hydrolase</keyword>
<keyword evidence="4" id="KW-0732">Signal</keyword>
<dbReference type="SUPFAM" id="SSF50630">
    <property type="entry name" value="Acid proteases"/>
    <property type="match status" value="1"/>
</dbReference>
<feature type="domain" description="Peptidase A1" evidence="5">
    <location>
        <begin position="82"/>
        <end position="196"/>
    </location>
</feature>
<comment type="caution">
    <text evidence="6">The sequence shown here is derived from an EMBL/GenBank/DDBJ whole genome shotgun (WGS) entry which is preliminary data.</text>
</comment>
<evidence type="ECO:0000313" key="6">
    <source>
        <dbReference type="EMBL" id="OXV05399.1"/>
    </source>
</evidence>
<dbReference type="InterPro" id="IPR001461">
    <property type="entry name" value="Aspartic_peptidase_A1"/>
</dbReference>
<dbReference type="AlphaFoldDB" id="A0A232LMM1"/>
<feature type="non-terminal residue" evidence="6">
    <location>
        <position position="196"/>
    </location>
</feature>
<dbReference type="PROSITE" id="PS51767">
    <property type="entry name" value="PEPTIDASE_A1"/>
    <property type="match status" value="1"/>
</dbReference>
<proteinExistence type="inferred from homology"/>
<evidence type="ECO:0000256" key="3">
    <source>
        <dbReference type="ARBA" id="ARBA00022801"/>
    </source>
</evidence>
<keyword evidence="2" id="KW-0645">Protease</keyword>
<dbReference type="GO" id="GO:0004190">
    <property type="term" value="F:aspartic-type endopeptidase activity"/>
    <property type="evidence" value="ECO:0007669"/>
    <property type="project" value="UniProtKB-KW"/>
</dbReference>
<keyword evidence="2" id="KW-0064">Aspartyl protease</keyword>
<gene>
    <name evidence="6" type="ORF">Egran_06833</name>
</gene>
<evidence type="ECO:0000256" key="1">
    <source>
        <dbReference type="ARBA" id="ARBA00007447"/>
    </source>
</evidence>